<dbReference type="Pfam" id="PF04199">
    <property type="entry name" value="Cyclase"/>
    <property type="match status" value="1"/>
</dbReference>
<comment type="caution">
    <text evidence="1">The sequence shown here is derived from an EMBL/GenBank/DDBJ whole genome shotgun (WGS) entry which is preliminary data.</text>
</comment>
<organism evidence="1 2">
    <name type="scientific">Priestia endophytica DSM 13796</name>
    <dbReference type="NCBI Taxonomy" id="1121089"/>
    <lineage>
        <taxon>Bacteria</taxon>
        <taxon>Bacillati</taxon>
        <taxon>Bacillota</taxon>
        <taxon>Bacilli</taxon>
        <taxon>Bacillales</taxon>
        <taxon>Bacillaceae</taxon>
        <taxon>Priestia</taxon>
    </lineage>
</organism>
<dbReference type="PANTHER" id="PTHR31118:SF12">
    <property type="entry name" value="CYCLASE-LIKE PROTEIN 2"/>
    <property type="match status" value="1"/>
</dbReference>
<dbReference type="InterPro" id="IPR007325">
    <property type="entry name" value="KFase/CYL"/>
</dbReference>
<dbReference type="GeneID" id="93712597"/>
<accession>A0A1I6BQX1</accession>
<dbReference type="InterPro" id="IPR037175">
    <property type="entry name" value="KFase_sf"/>
</dbReference>
<protein>
    <submittedName>
        <fullName evidence="1">Kynurenine formamidase</fullName>
    </submittedName>
</protein>
<dbReference type="RefSeq" id="WP_061804848.1">
    <property type="nucleotide sequence ID" value="NZ_FOXX01000012.1"/>
</dbReference>
<gene>
    <name evidence="1" type="ORF">SAMN02745910_04028</name>
</gene>
<dbReference type="Gene3D" id="3.50.30.50">
    <property type="entry name" value="Putative cyclase"/>
    <property type="match status" value="1"/>
</dbReference>
<name>A0A1I6BQX1_9BACI</name>
<dbReference type="EMBL" id="FOXX01000012">
    <property type="protein sequence ID" value="SFQ83257.1"/>
    <property type="molecule type" value="Genomic_DNA"/>
</dbReference>
<sequence length="214" mass="24196">MKFYDVTMSIHESMMVYKDKAEKKPVFNTSTNGHVTETKITMDAHTGTHIDSPLHMINEGDTFETIPLDRFITKCKVLDLTTVEDGITARHLKPFEIEQNDFLVLKTTNSFHEKNEFDHEFVYLKEDGAKYLIDKGIKGVATDGLGIERSQPDHGTHRSLFKEKIVIMEGFSLKDVPQGEYLMIAAPIKVTGIEAAPARVFLVEGMEDIDVQFA</sequence>
<evidence type="ECO:0000313" key="1">
    <source>
        <dbReference type="EMBL" id="SFQ83257.1"/>
    </source>
</evidence>
<dbReference type="Proteomes" id="UP000182762">
    <property type="component" value="Unassembled WGS sequence"/>
</dbReference>
<dbReference type="PANTHER" id="PTHR31118">
    <property type="entry name" value="CYCLASE-LIKE PROTEIN 2"/>
    <property type="match status" value="1"/>
</dbReference>
<reference evidence="1 2" key="1">
    <citation type="submission" date="2016-10" db="EMBL/GenBank/DDBJ databases">
        <authorList>
            <person name="Varghese N."/>
            <person name="Submissions S."/>
        </authorList>
    </citation>
    <scope>NUCLEOTIDE SEQUENCE [LARGE SCALE GENOMIC DNA]</scope>
    <source>
        <strain evidence="1 2">DSM 13796</strain>
    </source>
</reference>
<evidence type="ECO:0000313" key="2">
    <source>
        <dbReference type="Proteomes" id="UP000182762"/>
    </source>
</evidence>
<proteinExistence type="predicted"/>
<dbReference type="SUPFAM" id="SSF102198">
    <property type="entry name" value="Putative cyclase"/>
    <property type="match status" value="1"/>
</dbReference>
<keyword evidence="2" id="KW-1185">Reference proteome</keyword>